<name>A0ABQ3W1Y8_9LACO</name>
<gene>
    <name evidence="1" type="ORF">YK48G_17310</name>
</gene>
<accession>A0ABQ3W1Y8</accession>
<proteinExistence type="predicted"/>
<organism evidence="1 2">
    <name type="scientific">Lentilactobacillus fungorum</name>
    <dbReference type="NCBI Taxonomy" id="2201250"/>
    <lineage>
        <taxon>Bacteria</taxon>
        <taxon>Bacillati</taxon>
        <taxon>Bacillota</taxon>
        <taxon>Bacilli</taxon>
        <taxon>Lactobacillales</taxon>
        <taxon>Lactobacillaceae</taxon>
        <taxon>Lentilactobacillus</taxon>
    </lineage>
</organism>
<reference evidence="1 2" key="1">
    <citation type="journal article" date="2021" name="Int. J. Syst. Evol. Microbiol.">
        <title>Lentilactobacillus fungorum sp. nov., isolated from spent mushroom substrates.</title>
        <authorList>
            <person name="Tohno M."/>
            <person name="Tanizawa Y."/>
            <person name="Kojima Y."/>
            <person name="Sakamoto M."/>
            <person name="Ohkuma M."/>
            <person name="Kobayashi H."/>
        </authorList>
    </citation>
    <scope>NUCLEOTIDE SEQUENCE [LARGE SCALE GENOMIC DNA]</scope>
    <source>
        <strain evidence="1 2">YK48G</strain>
    </source>
</reference>
<dbReference type="EMBL" id="BNJR01000015">
    <property type="protein sequence ID" value="GHP14306.1"/>
    <property type="molecule type" value="Genomic_DNA"/>
</dbReference>
<protein>
    <submittedName>
        <fullName evidence="1">Uncharacterized protein</fullName>
    </submittedName>
</protein>
<keyword evidence="2" id="KW-1185">Reference proteome</keyword>
<dbReference type="RefSeq" id="WP_203630322.1">
    <property type="nucleotide sequence ID" value="NZ_BNJR01000015.1"/>
</dbReference>
<evidence type="ECO:0000313" key="2">
    <source>
        <dbReference type="Proteomes" id="UP000604765"/>
    </source>
</evidence>
<sequence length="67" mass="7622">MLSDKESRTLSNAYANVIDANGNLKILRHWLGKNESDRIKDTLTKEINTLEDALKLMDELFKGDADK</sequence>
<dbReference type="Proteomes" id="UP000604765">
    <property type="component" value="Unassembled WGS sequence"/>
</dbReference>
<evidence type="ECO:0000313" key="1">
    <source>
        <dbReference type="EMBL" id="GHP14306.1"/>
    </source>
</evidence>
<comment type="caution">
    <text evidence="1">The sequence shown here is derived from an EMBL/GenBank/DDBJ whole genome shotgun (WGS) entry which is preliminary data.</text>
</comment>